<dbReference type="PANTHER" id="PTHR42760:SF115">
    <property type="entry name" value="3-OXOACYL-[ACYL-CARRIER-PROTEIN] REDUCTASE FABG"/>
    <property type="match status" value="1"/>
</dbReference>
<keyword evidence="4" id="KW-1185">Reference proteome</keyword>
<dbReference type="PRINTS" id="PR00080">
    <property type="entry name" value="SDRFAMILY"/>
</dbReference>
<evidence type="ECO:0000256" key="1">
    <source>
        <dbReference type="ARBA" id="ARBA00006484"/>
    </source>
</evidence>
<dbReference type="CDD" id="cd05233">
    <property type="entry name" value="SDR_c"/>
    <property type="match status" value="1"/>
</dbReference>
<dbReference type="Gene3D" id="3.40.50.720">
    <property type="entry name" value="NAD(P)-binding Rossmann-like Domain"/>
    <property type="match status" value="1"/>
</dbReference>
<dbReference type="Proteomes" id="UP001230908">
    <property type="component" value="Unassembled WGS sequence"/>
</dbReference>
<comment type="similarity">
    <text evidence="1">Belongs to the short-chain dehydrogenases/reductases (SDR) family.</text>
</comment>
<dbReference type="PRINTS" id="PR00081">
    <property type="entry name" value="GDHRDH"/>
</dbReference>
<dbReference type="InterPro" id="IPR002347">
    <property type="entry name" value="SDR_fam"/>
</dbReference>
<evidence type="ECO:0000256" key="2">
    <source>
        <dbReference type="ARBA" id="ARBA00023002"/>
    </source>
</evidence>
<dbReference type="PANTHER" id="PTHR42760">
    <property type="entry name" value="SHORT-CHAIN DEHYDROGENASES/REDUCTASES FAMILY MEMBER"/>
    <property type="match status" value="1"/>
</dbReference>
<accession>A0ABU0Z9K1</accession>
<dbReference type="InterPro" id="IPR036291">
    <property type="entry name" value="NAD(P)-bd_dom_sf"/>
</dbReference>
<name>A0ABU0Z9K1_9ACTN</name>
<keyword evidence="2 3" id="KW-0560">Oxidoreductase</keyword>
<evidence type="ECO:0000313" key="4">
    <source>
        <dbReference type="Proteomes" id="UP001230908"/>
    </source>
</evidence>
<gene>
    <name evidence="3" type="ORF">RB614_04230</name>
</gene>
<dbReference type="EC" id="1.-.-.-" evidence="3"/>
<sequence length="267" mass="27721">MGYLDSAFDLSGTVAVVTGGGSGMGRASSEVLAEAGASVVVGDIDTSRADETVAAITAAGGTAKARRVDVSQKASVDALVDFAVAEFGRLDAMCNVAGVPHSAEVVDVTEEDLDRLIAINLKGTFFGCQAAMRVMVPQGSGSIVNVASSIIDLPFQGYSVYGMTKAAVTMLSRVLAAEGGPHGIRVNTLAPGSTDSAFIDRHRFNEAGEPDPERLERYLAAMRATSPLGLMGEPIDQAYLILYLVSPASRFATGNTFRANGGNARPW</sequence>
<protein>
    <submittedName>
        <fullName evidence="3">SDR family oxidoreductase</fullName>
        <ecNumber evidence="3">1.-.-.-</ecNumber>
    </submittedName>
</protein>
<dbReference type="RefSeq" id="WP_308710998.1">
    <property type="nucleotide sequence ID" value="NZ_JAVHUY010000003.1"/>
</dbReference>
<dbReference type="Pfam" id="PF13561">
    <property type="entry name" value="adh_short_C2"/>
    <property type="match status" value="1"/>
</dbReference>
<evidence type="ECO:0000313" key="3">
    <source>
        <dbReference type="EMBL" id="MDQ7903723.1"/>
    </source>
</evidence>
<comment type="caution">
    <text evidence="3">The sequence shown here is derived from an EMBL/GenBank/DDBJ whole genome shotgun (WGS) entry which is preliminary data.</text>
</comment>
<organism evidence="3 4">
    <name type="scientific">Phytohabitans maris</name>
    <dbReference type="NCBI Taxonomy" id="3071409"/>
    <lineage>
        <taxon>Bacteria</taxon>
        <taxon>Bacillati</taxon>
        <taxon>Actinomycetota</taxon>
        <taxon>Actinomycetes</taxon>
        <taxon>Micromonosporales</taxon>
        <taxon>Micromonosporaceae</taxon>
    </lineage>
</organism>
<dbReference type="InterPro" id="IPR020904">
    <property type="entry name" value="Sc_DH/Rdtase_CS"/>
</dbReference>
<dbReference type="SUPFAM" id="SSF51735">
    <property type="entry name" value="NAD(P)-binding Rossmann-fold domains"/>
    <property type="match status" value="1"/>
</dbReference>
<dbReference type="PROSITE" id="PS00061">
    <property type="entry name" value="ADH_SHORT"/>
    <property type="match status" value="1"/>
</dbReference>
<dbReference type="GO" id="GO:0016491">
    <property type="term" value="F:oxidoreductase activity"/>
    <property type="evidence" value="ECO:0007669"/>
    <property type="project" value="UniProtKB-KW"/>
</dbReference>
<dbReference type="EMBL" id="JAVHUY010000003">
    <property type="protein sequence ID" value="MDQ7903723.1"/>
    <property type="molecule type" value="Genomic_DNA"/>
</dbReference>
<reference evidence="3 4" key="1">
    <citation type="submission" date="2023-08" db="EMBL/GenBank/DDBJ databases">
        <title>Phytohabitans sansha sp. nov., isolated from marine sediment.</title>
        <authorList>
            <person name="Zhao Y."/>
            <person name="Yi K."/>
        </authorList>
    </citation>
    <scope>NUCLEOTIDE SEQUENCE [LARGE SCALE GENOMIC DNA]</scope>
    <source>
        <strain evidence="3 4">ZYX-F-186</strain>
    </source>
</reference>
<proteinExistence type="inferred from homology"/>